<evidence type="ECO:0000256" key="2">
    <source>
        <dbReference type="ARBA" id="ARBA00023015"/>
    </source>
</evidence>
<evidence type="ECO:0000256" key="4">
    <source>
        <dbReference type="ARBA" id="ARBA00023163"/>
    </source>
</evidence>
<sequence length="308" mass="34851">MINLRSVDLNLLASFDALMIEGNLTRASDRIGLSQPAMSAALQRLRLTFHDELFVRSRQGMIPTPRAIAIYPPIREALELIRATLVQGDDFEPKTAERNFSVAADNYFESVALGPLMAMLHNSGEGLSLDTLPLEHDSISRLQRMDVDLVVDYVKPETDAIQAEQISAEQLVVIARKSHPRFAGRKGHTLSLDQYLAEEHVFLPLRSRERSQLELALGGREFPRKRAAQVQNFCSMLPVVAATDYLAVMPSRLYHLYAEAFDLRWFQFPVDIAPIPIWMMWANSLQNDSGHRWFRNTVKQVADGLAEH</sequence>
<proteinExistence type="inferred from homology"/>
<dbReference type="OrthoDB" id="8720143at2"/>
<evidence type="ECO:0000256" key="1">
    <source>
        <dbReference type="ARBA" id="ARBA00009437"/>
    </source>
</evidence>
<dbReference type="PROSITE" id="PS50931">
    <property type="entry name" value="HTH_LYSR"/>
    <property type="match status" value="1"/>
</dbReference>
<protein>
    <submittedName>
        <fullName evidence="6">LysR family transcriptional regulator</fullName>
    </submittedName>
</protein>
<dbReference type="PRINTS" id="PR00039">
    <property type="entry name" value="HTHLYSR"/>
</dbReference>
<dbReference type="RefSeq" id="WP_103685221.1">
    <property type="nucleotide sequence ID" value="NZ_PQGG01000032.1"/>
</dbReference>
<feature type="domain" description="HTH lysR-type" evidence="5">
    <location>
        <begin position="7"/>
        <end position="64"/>
    </location>
</feature>
<dbReference type="InterPro" id="IPR036388">
    <property type="entry name" value="WH-like_DNA-bd_sf"/>
</dbReference>
<comment type="similarity">
    <text evidence="1">Belongs to the LysR transcriptional regulatory family.</text>
</comment>
<dbReference type="InterPro" id="IPR000847">
    <property type="entry name" value="LysR_HTH_N"/>
</dbReference>
<keyword evidence="2" id="KW-0805">Transcription regulation</keyword>
<accession>A0A2S4HD52</accession>
<dbReference type="Proteomes" id="UP000237222">
    <property type="component" value="Unassembled WGS sequence"/>
</dbReference>
<reference evidence="6" key="1">
    <citation type="submission" date="2018-01" db="EMBL/GenBank/DDBJ databases">
        <authorList>
            <person name="Yu X.-D."/>
        </authorList>
    </citation>
    <scope>NUCLEOTIDE SEQUENCE</scope>
    <source>
        <strain evidence="6">ZX-21</strain>
    </source>
</reference>
<evidence type="ECO:0000256" key="3">
    <source>
        <dbReference type="ARBA" id="ARBA00023125"/>
    </source>
</evidence>
<dbReference type="InterPro" id="IPR005119">
    <property type="entry name" value="LysR_subst-bd"/>
</dbReference>
<keyword evidence="4" id="KW-0804">Transcription</keyword>
<comment type="caution">
    <text evidence="6">The sequence shown here is derived from an EMBL/GenBank/DDBJ whole genome shotgun (WGS) entry which is preliminary data.</text>
</comment>
<dbReference type="SUPFAM" id="SSF53850">
    <property type="entry name" value="Periplasmic binding protein-like II"/>
    <property type="match status" value="1"/>
</dbReference>
<dbReference type="PANTHER" id="PTHR30118">
    <property type="entry name" value="HTH-TYPE TRANSCRIPTIONAL REGULATOR LEUO-RELATED"/>
    <property type="match status" value="1"/>
</dbReference>
<dbReference type="SUPFAM" id="SSF46785">
    <property type="entry name" value="Winged helix' DNA-binding domain"/>
    <property type="match status" value="1"/>
</dbReference>
<dbReference type="GO" id="GO:0003677">
    <property type="term" value="F:DNA binding"/>
    <property type="evidence" value="ECO:0007669"/>
    <property type="project" value="UniProtKB-KW"/>
</dbReference>
<dbReference type="InterPro" id="IPR036390">
    <property type="entry name" value="WH_DNA-bd_sf"/>
</dbReference>
<name>A0A2S4HD52_9GAMM</name>
<evidence type="ECO:0000313" key="7">
    <source>
        <dbReference type="Proteomes" id="UP000237222"/>
    </source>
</evidence>
<dbReference type="Gene3D" id="3.40.190.10">
    <property type="entry name" value="Periplasmic binding protein-like II"/>
    <property type="match status" value="2"/>
</dbReference>
<dbReference type="InterPro" id="IPR050389">
    <property type="entry name" value="LysR-type_TF"/>
</dbReference>
<dbReference type="AlphaFoldDB" id="A0A2S4HD52"/>
<dbReference type="Gene3D" id="1.10.10.10">
    <property type="entry name" value="Winged helix-like DNA-binding domain superfamily/Winged helix DNA-binding domain"/>
    <property type="match status" value="1"/>
</dbReference>
<keyword evidence="3" id="KW-0238">DNA-binding</keyword>
<organism evidence="6 7">
    <name type="scientific">Zhongshania marina</name>
    <dbReference type="NCBI Taxonomy" id="2304603"/>
    <lineage>
        <taxon>Bacteria</taxon>
        <taxon>Pseudomonadati</taxon>
        <taxon>Pseudomonadota</taxon>
        <taxon>Gammaproteobacteria</taxon>
        <taxon>Cellvibrionales</taxon>
        <taxon>Spongiibacteraceae</taxon>
        <taxon>Zhongshania</taxon>
    </lineage>
</organism>
<dbReference type="Pfam" id="PF00126">
    <property type="entry name" value="HTH_1"/>
    <property type="match status" value="1"/>
</dbReference>
<dbReference type="PANTHER" id="PTHR30118:SF6">
    <property type="entry name" value="HTH-TYPE TRANSCRIPTIONAL REGULATOR LEUO"/>
    <property type="match status" value="1"/>
</dbReference>
<evidence type="ECO:0000313" key="6">
    <source>
        <dbReference type="EMBL" id="POP51924.1"/>
    </source>
</evidence>
<gene>
    <name evidence="6" type="ORF">C0068_14585</name>
</gene>
<dbReference type="Pfam" id="PF03466">
    <property type="entry name" value="LysR_substrate"/>
    <property type="match status" value="1"/>
</dbReference>
<evidence type="ECO:0000259" key="5">
    <source>
        <dbReference type="PROSITE" id="PS50931"/>
    </source>
</evidence>
<dbReference type="EMBL" id="PQGG01000032">
    <property type="protein sequence ID" value="POP51924.1"/>
    <property type="molecule type" value="Genomic_DNA"/>
</dbReference>
<dbReference type="GO" id="GO:0003700">
    <property type="term" value="F:DNA-binding transcription factor activity"/>
    <property type="evidence" value="ECO:0007669"/>
    <property type="project" value="InterPro"/>
</dbReference>